<dbReference type="Proteomes" id="UP000028999">
    <property type="component" value="Unassembled WGS sequence"/>
</dbReference>
<comment type="catalytic activity">
    <reaction evidence="20">
        <text>L-threonyl-[protein] + ATP = O-phospho-L-threonyl-[protein] + ADP + H(+)</text>
        <dbReference type="Rhea" id="RHEA:46608"/>
        <dbReference type="Rhea" id="RHEA-COMP:11060"/>
        <dbReference type="Rhea" id="RHEA-COMP:11605"/>
        <dbReference type="ChEBI" id="CHEBI:15378"/>
        <dbReference type="ChEBI" id="CHEBI:30013"/>
        <dbReference type="ChEBI" id="CHEBI:30616"/>
        <dbReference type="ChEBI" id="CHEBI:61977"/>
        <dbReference type="ChEBI" id="CHEBI:456216"/>
        <dbReference type="EC" id="2.7.11.1"/>
    </reaction>
</comment>
<dbReference type="InterPro" id="IPR000719">
    <property type="entry name" value="Prot_kinase_dom"/>
</dbReference>
<evidence type="ECO:0000256" key="14">
    <source>
        <dbReference type="ARBA" id="ARBA00022821"/>
    </source>
</evidence>
<dbReference type="SMART" id="SM00220">
    <property type="entry name" value="S_TKc"/>
    <property type="match status" value="1"/>
</dbReference>
<dbReference type="GO" id="GO:0005524">
    <property type="term" value="F:ATP binding"/>
    <property type="evidence" value="ECO:0007669"/>
    <property type="project" value="UniProtKB-UniRule"/>
</dbReference>
<sequence>MKKNLGSFESLLLFILFVSTTHIASVSCLNSEGLTLLSLLKNLEKVPKEVTSTWKPNSSPQATPCNWFGITCDDSNNVASLNFTHSNVSGQLGPEIGDLKSLEILDLSTNSFSGTIHSTLGNCTKLLELLYLHKNKLVGSLPESLNMLENLTDLFVGNNSLTGPVRFGSANCKNLLTLELSYNEFEGGVPPELGNCSSLDALVIVSGNLSGTIPASLGMLKKLTVINLSENRLSGGIPAEIGNCSSLTMLKLNNNQLGGEIPSSLGKLKKLESLELFENRFSGEIPIEVWKIQSLSQLLVYQNNLTGELPLEMTELKHLKKVTLFNNGFYGEIPSALGVHSSLEEIDFISNKLTGEIPPNLCHGKKLTVLNLGSNQLHGKIPTSIGRCKSIERFILRGNNLTGPLPEFSQDLSISFLDFNTNSFEGPIPRSFGSSRNLSSINLSRNKLSGQIPSELGNLLGLGYLNLSNNLLQGSLPSNLSNCVNLERFDVGFNKLNGTVPSSYSAWKGLATLILSENLFTGGIPSFLPELVKLSDLQMGRNAFGGEIPSSIGSLQQLIYGLDLSGNGLTGELPDKLKDLIRLTRVNVSNNKLTGSLSVLGNLTSLLHADVSNNQFIGPIPEKLKNQSISDPASFSGNPNLCIPRSFPVSNNSELSYCEDQSRRGKSGLSTWKIVLIAVLSSLFVLVLVLALVFICLRRRGDHEERPKKDAIVFTEEEGPSLLLNKVLAATDNLNEKHIIGRGAHGIVYRASLGSGEVYAVKRLIFASHIRANQSMMREIETIGKVRHRNLIKLEGFWLRKEDGLMLYRYMPRGSLYDVLHGVSPKEDVLEWSARYNIALGVAHGLAYLHYDCHPPIVHRDIKPENILMDSDLEPHIGDFGLARLLDGSTVSTATVTGTTGYIAPENAFKTVRGRESDVYSYGVVLLELVTRKRAVDKSFPESTDIVSWVRSMLSSSSVDDMVSTIVDPVLADELLNSDLREQIVEVTELALSCTEREPARRPTMREVVKVLCDAQGLVRCPSGSVR</sequence>
<dbReference type="GO" id="GO:0009753">
    <property type="term" value="P:response to jasmonic acid"/>
    <property type="evidence" value="ECO:0007669"/>
    <property type="project" value="UniProtKB-ARBA"/>
</dbReference>
<dbReference type="InterPro" id="IPR032675">
    <property type="entry name" value="LRR_dom_sf"/>
</dbReference>
<protein>
    <recommendedName>
        <fullName evidence="3">non-specific serine/threonine protein kinase</fullName>
        <ecNumber evidence="3">2.7.11.1</ecNumber>
    </recommendedName>
</protein>
<evidence type="ECO:0000256" key="6">
    <source>
        <dbReference type="ARBA" id="ARBA00022553"/>
    </source>
</evidence>
<dbReference type="GO" id="GO:0051707">
    <property type="term" value="P:response to other organism"/>
    <property type="evidence" value="ECO:0007669"/>
    <property type="project" value="UniProtKB-ARBA"/>
</dbReference>
<evidence type="ECO:0000256" key="16">
    <source>
        <dbReference type="ARBA" id="ARBA00022989"/>
    </source>
</evidence>
<evidence type="ECO:0000256" key="5">
    <source>
        <dbReference type="ARBA" id="ARBA00022527"/>
    </source>
</evidence>
<evidence type="ECO:0000256" key="22">
    <source>
        <dbReference type="PROSITE-ProRule" id="PRU10141"/>
    </source>
</evidence>
<dbReference type="SUPFAM" id="SSF52058">
    <property type="entry name" value="L domain-like"/>
    <property type="match status" value="1"/>
</dbReference>
<reference evidence="26 27" key="1">
    <citation type="journal article" date="2014" name="Science">
        <title>Plant genetics. Early allopolyploid evolution in the post-Neolithic Brassica napus oilseed genome.</title>
        <authorList>
            <person name="Chalhoub B."/>
            <person name="Denoeud F."/>
            <person name="Liu S."/>
            <person name="Parkin I.A."/>
            <person name="Tang H."/>
            <person name="Wang X."/>
            <person name="Chiquet J."/>
            <person name="Belcram H."/>
            <person name="Tong C."/>
            <person name="Samans B."/>
            <person name="Correa M."/>
            <person name="Da Silva C."/>
            <person name="Just J."/>
            <person name="Falentin C."/>
            <person name="Koh C.S."/>
            <person name="Le Clainche I."/>
            <person name="Bernard M."/>
            <person name="Bento P."/>
            <person name="Noel B."/>
            <person name="Labadie K."/>
            <person name="Alberti A."/>
            <person name="Charles M."/>
            <person name="Arnaud D."/>
            <person name="Guo H."/>
            <person name="Daviaud C."/>
            <person name="Alamery S."/>
            <person name="Jabbari K."/>
            <person name="Zhao M."/>
            <person name="Edger P.P."/>
            <person name="Chelaifa H."/>
            <person name="Tack D."/>
            <person name="Lassalle G."/>
            <person name="Mestiri I."/>
            <person name="Schnel N."/>
            <person name="Le Paslier M.C."/>
            <person name="Fan G."/>
            <person name="Renault V."/>
            <person name="Bayer P.E."/>
            <person name="Golicz A.A."/>
            <person name="Manoli S."/>
            <person name="Lee T.H."/>
            <person name="Thi V.H."/>
            <person name="Chalabi S."/>
            <person name="Hu Q."/>
            <person name="Fan C."/>
            <person name="Tollenaere R."/>
            <person name="Lu Y."/>
            <person name="Battail C."/>
            <person name="Shen J."/>
            <person name="Sidebottom C.H."/>
            <person name="Wang X."/>
            <person name="Canaguier A."/>
            <person name="Chauveau A."/>
            <person name="Berard A."/>
            <person name="Deniot G."/>
            <person name="Guan M."/>
            <person name="Liu Z."/>
            <person name="Sun F."/>
            <person name="Lim Y.P."/>
            <person name="Lyons E."/>
            <person name="Town C.D."/>
            <person name="Bancroft I."/>
            <person name="Wang X."/>
            <person name="Meng J."/>
            <person name="Ma J."/>
            <person name="Pires J.C."/>
            <person name="King G.J."/>
            <person name="Brunel D."/>
            <person name="Delourme R."/>
            <person name="Renard M."/>
            <person name="Aury J.M."/>
            <person name="Adams K.L."/>
            <person name="Batley J."/>
            <person name="Snowdon R.J."/>
            <person name="Tost J."/>
            <person name="Edwards D."/>
            <person name="Zhou Y."/>
            <person name="Hua W."/>
            <person name="Sharpe A.G."/>
            <person name="Paterson A.H."/>
            <person name="Guan C."/>
            <person name="Wincker P."/>
        </authorList>
    </citation>
    <scope>NUCLEOTIDE SEQUENCE [LARGE SCALE GENOMIC DNA]</scope>
    <source>
        <strain evidence="27">cv. Darmor-bzh</strain>
    </source>
</reference>
<evidence type="ECO:0000313" key="26">
    <source>
        <dbReference type="EMBL" id="CDY65166.1"/>
    </source>
</evidence>
<comment type="similarity">
    <text evidence="2">Belongs to the protein kinase superfamily. Ser/Thr protein kinase family.</text>
</comment>
<dbReference type="Pfam" id="PF08263">
    <property type="entry name" value="LRRNT_2"/>
    <property type="match status" value="1"/>
</dbReference>
<keyword evidence="17 23" id="KW-0472">Membrane</keyword>
<dbReference type="GO" id="GO:0004674">
    <property type="term" value="F:protein serine/threonine kinase activity"/>
    <property type="evidence" value="ECO:0007669"/>
    <property type="project" value="UniProtKB-KW"/>
</dbReference>
<keyword evidence="14" id="KW-0611">Plant defense</keyword>
<evidence type="ECO:0000256" key="2">
    <source>
        <dbReference type="ARBA" id="ARBA00008684"/>
    </source>
</evidence>
<evidence type="ECO:0000256" key="20">
    <source>
        <dbReference type="ARBA" id="ARBA00047899"/>
    </source>
</evidence>
<evidence type="ECO:0000256" key="7">
    <source>
        <dbReference type="ARBA" id="ARBA00022614"/>
    </source>
</evidence>
<dbReference type="PROSITE" id="PS00108">
    <property type="entry name" value="PROTEIN_KINASE_ST"/>
    <property type="match status" value="1"/>
</dbReference>
<evidence type="ECO:0000256" key="12">
    <source>
        <dbReference type="ARBA" id="ARBA00022741"/>
    </source>
</evidence>
<evidence type="ECO:0000256" key="23">
    <source>
        <dbReference type="SAM" id="Phobius"/>
    </source>
</evidence>
<evidence type="ECO:0000256" key="11">
    <source>
        <dbReference type="ARBA" id="ARBA00022737"/>
    </source>
</evidence>
<evidence type="ECO:0000256" key="17">
    <source>
        <dbReference type="ARBA" id="ARBA00023136"/>
    </source>
</evidence>
<dbReference type="Pfam" id="PF13855">
    <property type="entry name" value="LRR_8"/>
    <property type="match status" value="1"/>
</dbReference>
<evidence type="ECO:0000256" key="10">
    <source>
        <dbReference type="ARBA" id="ARBA00022729"/>
    </source>
</evidence>
<comment type="catalytic activity">
    <reaction evidence="21">
        <text>L-seryl-[protein] + ATP = O-phospho-L-seryl-[protein] + ADP + H(+)</text>
        <dbReference type="Rhea" id="RHEA:17989"/>
        <dbReference type="Rhea" id="RHEA-COMP:9863"/>
        <dbReference type="Rhea" id="RHEA-COMP:11604"/>
        <dbReference type="ChEBI" id="CHEBI:15378"/>
        <dbReference type="ChEBI" id="CHEBI:29999"/>
        <dbReference type="ChEBI" id="CHEBI:30616"/>
        <dbReference type="ChEBI" id="CHEBI:83421"/>
        <dbReference type="ChEBI" id="CHEBI:456216"/>
        <dbReference type="EC" id="2.7.11.1"/>
    </reaction>
</comment>
<dbReference type="PROSITE" id="PS51257">
    <property type="entry name" value="PROKAR_LIPOPROTEIN"/>
    <property type="match status" value="1"/>
</dbReference>
<dbReference type="InterPro" id="IPR001611">
    <property type="entry name" value="Leu-rich_rpt"/>
</dbReference>
<keyword evidence="8" id="KW-0808">Transferase</keyword>
<evidence type="ECO:0000259" key="25">
    <source>
        <dbReference type="PROSITE" id="PS50011"/>
    </source>
</evidence>
<dbReference type="OMA" id="DWSARYN"/>
<feature type="domain" description="Protein kinase" evidence="25">
    <location>
        <begin position="734"/>
        <end position="1019"/>
    </location>
</feature>
<dbReference type="SMART" id="SM00369">
    <property type="entry name" value="LRR_TYP"/>
    <property type="match status" value="7"/>
</dbReference>
<accession>A0A078JHK8</accession>
<name>A0A078JHK8_BRANA</name>
<evidence type="ECO:0000256" key="18">
    <source>
        <dbReference type="ARBA" id="ARBA00023170"/>
    </source>
</evidence>
<keyword evidence="10 24" id="KW-0732">Signal</keyword>
<dbReference type="FunFam" id="1.10.510.10:FF:000569">
    <property type="entry name" value="Serine/threonine-protein kinase-like protein CCR4"/>
    <property type="match status" value="1"/>
</dbReference>
<keyword evidence="6" id="KW-0597">Phosphoprotein</keyword>
<dbReference type="PaxDb" id="3708-A0A078JHK8"/>
<dbReference type="InterPro" id="IPR011009">
    <property type="entry name" value="Kinase-like_dom_sf"/>
</dbReference>
<dbReference type="Gene3D" id="3.80.10.10">
    <property type="entry name" value="Ribonuclease Inhibitor"/>
    <property type="match status" value="3"/>
</dbReference>
<evidence type="ECO:0000256" key="24">
    <source>
        <dbReference type="SAM" id="SignalP"/>
    </source>
</evidence>
<dbReference type="Pfam" id="PF00069">
    <property type="entry name" value="Pkinase"/>
    <property type="match status" value="1"/>
</dbReference>
<evidence type="ECO:0000256" key="1">
    <source>
        <dbReference type="ARBA" id="ARBA00004251"/>
    </source>
</evidence>
<keyword evidence="19" id="KW-0325">Glycoprotein</keyword>
<dbReference type="FunFam" id="3.30.200.20:FF:000260">
    <property type="entry name" value="LRR receptor-like serine/threonine-protein kinase RPK2"/>
    <property type="match status" value="1"/>
</dbReference>
<evidence type="ECO:0000256" key="4">
    <source>
        <dbReference type="ARBA" id="ARBA00022475"/>
    </source>
</evidence>
<proteinExistence type="inferred from homology"/>
<dbReference type="Pfam" id="PF00560">
    <property type="entry name" value="LRR_1"/>
    <property type="match status" value="7"/>
</dbReference>
<keyword evidence="18" id="KW-0675">Receptor</keyword>
<organism evidence="26 27">
    <name type="scientific">Brassica napus</name>
    <name type="common">Rape</name>
    <dbReference type="NCBI Taxonomy" id="3708"/>
    <lineage>
        <taxon>Eukaryota</taxon>
        <taxon>Viridiplantae</taxon>
        <taxon>Streptophyta</taxon>
        <taxon>Embryophyta</taxon>
        <taxon>Tracheophyta</taxon>
        <taxon>Spermatophyta</taxon>
        <taxon>Magnoliopsida</taxon>
        <taxon>eudicotyledons</taxon>
        <taxon>Gunneridae</taxon>
        <taxon>Pentapetalae</taxon>
        <taxon>rosids</taxon>
        <taxon>malvids</taxon>
        <taxon>Brassicales</taxon>
        <taxon>Brassicaceae</taxon>
        <taxon>Brassiceae</taxon>
        <taxon>Brassica</taxon>
    </lineage>
</organism>
<evidence type="ECO:0000256" key="15">
    <source>
        <dbReference type="ARBA" id="ARBA00022840"/>
    </source>
</evidence>
<gene>
    <name evidence="26" type="primary">BnaC06g43210D</name>
    <name evidence="26" type="ORF">GSBRNA2T00045314001</name>
</gene>
<dbReference type="EC" id="2.7.11.1" evidence="3"/>
<keyword evidence="16 23" id="KW-1133">Transmembrane helix</keyword>
<dbReference type="EMBL" id="LK034677">
    <property type="protein sequence ID" value="CDY65166.1"/>
    <property type="molecule type" value="Genomic_DNA"/>
</dbReference>
<dbReference type="InterPro" id="IPR008271">
    <property type="entry name" value="Ser/Thr_kinase_AS"/>
</dbReference>
<keyword evidence="27" id="KW-1185">Reference proteome</keyword>
<evidence type="ECO:0000256" key="19">
    <source>
        <dbReference type="ARBA" id="ARBA00023180"/>
    </source>
</evidence>
<feature type="transmembrane region" description="Helical" evidence="23">
    <location>
        <begin position="674"/>
        <end position="697"/>
    </location>
</feature>
<dbReference type="GO" id="GO:0009611">
    <property type="term" value="P:response to wounding"/>
    <property type="evidence" value="ECO:0007669"/>
    <property type="project" value="UniProtKB-ARBA"/>
</dbReference>
<feature type="binding site" evidence="22">
    <location>
        <position position="762"/>
    </location>
    <ligand>
        <name>ATP</name>
        <dbReference type="ChEBI" id="CHEBI:30616"/>
    </ligand>
</feature>
<evidence type="ECO:0000256" key="13">
    <source>
        <dbReference type="ARBA" id="ARBA00022777"/>
    </source>
</evidence>
<dbReference type="FunFam" id="3.80.10.10:FF:000919">
    <property type="entry name" value="Leucine-rich repeat receptor-like protein kinase PEPR1"/>
    <property type="match status" value="1"/>
</dbReference>
<feature type="chain" id="PRO_5001739345" description="non-specific serine/threonine protein kinase" evidence="24">
    <location>
        <begin position="29"/>
        <end position="1027"/>
    </location>
</feature>
<comment type="subcellular location">
    <subcellularLocation>
        <location evidence="1">Cell membrane</location>
        <topology evidence="1">Single-pass type I membrane protein</topology>
    </subcellularLocation>
</comment>
<keyword evidence="4" id="KW-1003">Cell membrane</keyword>
<dbReference type="Gramene" id="CDY65166">
    <property type="protein sequence ID" value="CDY65166"/>
    <property type="gene ID" value="GSBRNA2T00045314001"/>
</dbReference>
<dbReference type="InterPro" id="IPR017441">
    <property type="entry name" value="Protein_kinase_ATP_BS"/>
</dbReference>
<dbReference type="Gene3D" id="1.10.510.10">
    <property type="entry name" value="Transferase(Phosphotransferase) domain 1"/>
    <property type="match status" value="1"/>
</dbReference>
<dbReference type="STRING" id="3708.A0A078JHK8"/>
<evidence type="ECO:0000256" key="9">
    <source>
        <dbReference type="ARBA" id="ARBA00022692"/>
    </source>
</evidence>
<keyword evidence="15 22" id="KW-0067">ATP-binding</keyword>
<keyword evidence="5" id="KW-0723">Serine/threonine-protein kinase</keyword>
<keyword evidence="9 23" id="KW-0812">Transmembrane</keyword>
<evidence type="ECO:0000256" key="8">
    <source>
        <dbReference type="ARBA" id="ARBA00022679"/>
    </source>
</evidence>
<dbReference type="SUPFAM" id="SSF52047">
    <property type="entry name" value="RNI-like"/>
    <property type="match status" value="1"/>
</dbReference>
<dbReference type="InterPro" id="IPR003591">
    <property type="entry name" value="Leu-rich_rpt_typical-subtyp"/>
</dbReference>
<dbReference type="PROSITE" id="PS50011">
    <property type="entry name" value="PROTEIN_KINASE_DOM"/>
    <property type="match status" value="1"/>
</dbReference>
<evidence type="ECO:0000256" key="21">
    <source>
        <dbReference type="ARBA" id="ARBA00048679"/>
    </source>
</evidence>
<dbReference type="GO" id="GO:0005886">
    <property type="term" value="C:plasma membrane"/>
    <property type="evidence" value="ECO:0007669"/>
    <property type="project" value="UniProtKB-SubCell"/>
</dbReference>
<dbReference type="FunFam" id="3.80.10.10:FF:001996">
    <property type="entry name" value="Leucine-rich repeat receptor-like protein kinase PEPR1"/>
    <property type="match status" value="1"/>
</dbReference>
<evidence type="ECO:0000256" key="3">
    <source>
        <dbReference type="ARBA" id="ARBA00012513"/>
    </source>
</evidence>
<dbReference type="Gene3D" id="3.30.200.20">
    <property type="entry name" value="Phosphorylase Kinase, domain 1"/>
    <property type="match status" value="1"/>
</dbReference>
<evidence type="ECO:0000313" key="27">
    <source>
        <dbReference type="Proteomes" id="UP000028999"/>
    </source>
</evidence>
<dbReference type="PROSITE" id="PS00107">
    <property type="entry name" value="PROTEIN_KINASE_ATP"/>
    <property type="match status" value="1"/>
</dbReference>
<dbReference type="PANTHER" id="PTHR45974">
    <property type="entry name" value="RECEPTOR-LIKE PROTEIN 55"/>
    <property type="match status" value="1"/>
</dbReference>
<dbReference type="InterPro" id="IPR013210">
    <property type="entry name" value="LRR_N_plant-typ"/>
</dbReference>
<feature type="signal peptide" evidence="24">
    <location>
        <begin position="1"/>
        <end position="28"/>
    </location>
</feature>
<dbReference type="SUPFAM" id="SSF56112">
    <property type="entry name" value="Protein kinase-like (PK-like)"/>
    <property type="match status" value="1"/>
</dbReference>
<keyword evidence="7" id="KW-0433">Leucine-rich repeat</keyword>
<keyword evidence="13" id="KW-0418">Kinase</keyword>
<dbReference type="AlphaFoldDB" id="A0A078JHK8"/>
<dbReference type="GO" id="GO:0006952">
    <property type="term" value="P:defense response"/>
    <property type="evidence" value="ECO:0007669"/>
    <property type="project" value="UniProtKB-KW"/>
</dbReference>
<dbReference type="PANTHER" id="PTHR45974:SF260">
    <property type="entry name" value="PROTEIN KINASE DOMAIN-CONTAINING PROTEIN"/>
    <property type="match status" value="1"/>
</dbReference>
<keyword evidence="12 22" id="KW-0547">Nucleotide-binding</keyword>
<keyword evidence="11" id="KW-0677">Repeat</keyword>